<dbReference type="eggNOG" id="ENOG502ZRRZ">
    <property type="taxonomic scope" value="Bacteria"/>
</dbReference>
<keyword evidence="2" id="KW-1185">Reference proteome</keyword>
<evidence type="ECO:0000313" key="2">
    <source>
        <dbReference type="Proteomes" id="UP000010475"/>
    </source>
</evidence>
<dbReference type="KEGG" id="csg:Cylst_3812"/>
<dbReference type="Proteomes" id="UP000010475">
    <property type="component" value="Chromosome"/>
</dbReference>
<reference evidence="1 2" key="1">
    <citation type="submission" date="2012-06" db="EMBL/GenBank/DDBJ databases">
        <title>Finished chromosome of genome of Cylindrospermum stagnale PCC 7417.</title>
        <authorList>
            <consortium name="US DOE Joint Genome Institute"/>
            <person name="Gugger M."/>
            <person name="Coursin T."/>
            <person name="Rippka R."/>
            <person name="Tandeau De Marsac N."/>
            <person name="Huntemann M."/>
            <person name="Wei C.-L."/>
            <person name="Han J."/>
            <person name="Detter J.C."/>
            <person name="Han C."/>
            <person name="Tapia R."/>
            <person name="Chen A."/>
            <person name="Kyrpides N."/>
            <person name="Mavromatis K."/>
            <person name="Markowitz V."/>
            <person name="Szeto E."/>
            <person name="Ivanova N."/>
            <person name="Pagani I."/>
            <person name="Pati A."/>
            <person name="Goodwin L."/>
            <person name="Nordberg H.P."/>
            <person name="Cantor M.N."/>
            <person name="Hua S.X."/>
            <person name="Woyke T."/>
            <person name="Kerfeld C.A."/>
        </authorList>
    </citation>
    <scope>NUCLEOTIDE SEQUENCE [LARGE SCALE GENOMIC DNA]</scope>
    <source>
        <strain evidence="1 2">PCC 7417</strain>
    </source>
</reference>
<organism evidence="1 2">
    <name type="scientific">Cylindrospermum stagnale PCC 7417</name>
    <dbReference type="NCBI Taxonomy" id="56107"/>
    <lineage>
        <taxon>Bacteria</taxon>
        <taxon>Bacillati</taxon>
        <taxon>Cyanobacteriota</taxon>
        <taxon>Cyanophyceae</taxon>
        <taxon>Nostocales</taxon>
        <taxon>Nostocaceae</taxon>
        <taxon>Cylindrospermum</taxon>
    </lineage>
</organism>
<dbReference type="HOGENOM" id="CLU_213937_0_0_3"/>
<gene>
    <name evidence="1" type="ORF">Cylst_3812</name>
</gene>
<accession>K9WZY5</accession>
<evidence type="ECO:0000313" key="1">
    <source>
        <dbReference type="EMBL" id="AFZ25930.1"/>
    </source>
</evidence>
<sequence>MLEKLMQAAFITFLLHLIAGLSVNTQIPKQGISPVSETSASVLSSAFRSFE</sequence>
<proteinExistence type="predicted"/>
<dbReference type="EMBL" id="CP003642">
    <property type="protein sequence ID" value="AFZ25930.1"/>
    <property type="molecule type" value="Genomic_DNA"/>
</dbReference>
<name>K9WZY5_9NOST</name>
<protein>
    <submittedName>
        <fullName evidence="1">Uncharacterized protein</fullName>
    </submittedName>
</protein>
<dbReference type="AlphaFoldDB" id="K9WZY5"/>